<protein>
    <submittedName>
        <fullName evidence="1">Uncharacterized protein</fullName>
    </submittedName>
</protein>
<evidence type="ECO:0000313" key="2">
    <source>
        <dbReference type="Proteomes" id="UP001237011"/>
    </source>
</evidence>
<reference evidence="1" key="1">
    <citation type="submission" date="2023-08" db="EMBL/GenBank/DDBJ databases">
        <title>Complete genome sequence of Mycoplasma seminis 2200.</title>
        <authorList>
            <person name="Spergser J."/>
        </authorList>
    </citation>
    <scope>NUCLEOTIDE SEQUENCE [LARGE SCALE GENOMIC DNA]</scope>
    <source>
        <strain evidence="1">2200</strain>
    </source>
</reference>
<dbReference type="RefSeq" id="WP_305937994.1">
    <property type="nucleotide sequence ID" value="NZ_CP132191.1"/>
</dbReference>
<keyword evidence="2" id="KW-1185">Reference proteome</keyword>
<sequence length="178" mass="21106">MKNSEIQQAFNSLNTLAKEEKFVYSLSGNSLKQALNYDEITNPISITISFSAFLKLKFFHEDILILAPDNKYDNFFPALQFGDINFILNILIESNKELINTNFLRRCLKQINNQKFIDIIIMMDQIFTEEPSIWSYLFRDKNNKVQLIPLTRINPYYYKVLEIDGLKIPYLEYFKNNY</sequence>
<name>A0ABY9HD11_9MOLU</name>
<proteinExistence type="predicted"/>
<dbReference type="Proteomes" id="UP001237011">
    <property type="component" value="Chromosome"/>
</dbReference>
<accession>A0ABY9HD11</accession>
<gene>
    <name evidence="1" type="ORF">Q8852_00085</name>
</gene>
<dbReference type="EMBL" id="CP132191">
    <property type="protein sequence ID" value="WLP85563.1"/>
    <property type="molecule type" value="Genomic_DNA"/>
</dbReference>
<evidence type="ECO:0000313" key="1">
    <source>
        <dbReference type="EMBL" id="WLP85563.1"/>
    </source>
</evidence>
<organism evidence="1 2">
    <name type="scientific">Mycoplasma seminis</name>
    <dbReference type="NCBI Taxonomy" id="512749"/>
    <lineage>
        <taxon>Bacteria</taxon>
        <taxon>Bacillati</taxon>
        <taxon>Mycoplasmatota</taxon>
        <taxon>Mollicutes</taxon>
        <taxon>Mycoplasmataceae</taxon>
        <taxon>Mycoplasma</taxon>
    </lineage>
</organism>